<dbReference type="InterPro" id="IPR002502">
    <property type="entry name" value="Amidase_domain"/>
</dbReference>
<dbReference type="SMART" id="SM00644">
    <property type="entry name" value="Ami_2"/>
    <property type="match status" value="1"/>
</dbReference>
<name>A0A7W3QJX9_ACTNM</name>
<proteinExistence type="inferred from homology"/>
<dbReference type="InterPro" id="IPR006311">
    <property type="entry name" value="TAT_signal"/>
</dbReference>
<evidence type="ECO:0000256" key="2">
    <source>
        <dbReference type="SAM" id="MobiDB-lite"/>
    </source>
</evidence>
<feature type="region of interest" description="Disordered" evidence="2">
    <location>
        <begin position="25"/>
        <end position="56"/>
    </location>
</feature>
<dbReference type="CDD" id="cd06583">
    <property type="entry name" value="PGRP"/>
    <property type="match status" value="1"/>
</dbReference>
<keyword evidence="6" id="KW-1185">Reference proteome</keyword>
<dbReference type="PANTHER" id="PTHR11022">
    <property type="entry name" value="PEPTIDOGLYCAN RECOGNITION PROTEIN"/>
    <property type="match status" value="1"/>
</dbReference>
<comment type="caution">
    <text evidence="5">The sequence shown here is derived from an EMBL/GenBank/DDBJ whole genome shotgun (WGS) entry which is preliminary data.</text>
</comment>
<dbReference type="Proteomes" id="UP000572680">
    <property type="component" value="Unassembled WGS sequence"/>
</dbReference>
<accession>A0A7W3QJX9</accession>
<dbReference type="GO" id="GO:0008270">
    <property type="term" value="F:zinc ion binding"/>
    <property type="evidence" value="ECO:0007669"/>
    <property type="project" value="InterPro"/>
</dbReference>
<evidence type="ECO:0000313" key="5">
    <source>
        <dbReference type="EMBL" id="MBA8949855.1"/>
    </source>
</evidence>
<feature type="domain" description="N-acetylmuramoyl-L-alanine amidase" evidence="3">
    <location>
        <begin position="56"/>
        <end position="204"/>
    </location>
</feature>
<feature type="region of interest" description="Disordered" evidence="2">
    <location>
        <begin position="228"/>
        <end position="258"/>
    </location>
</feature>
<dbReference type="GO" id="GO:0008745">
    <property type="term" value="F:N-acetylmuramoyl-L-alanine amidase activity"/>
    <property type="evidence" value="ECO:0007669"/>
    <property type="project" value="InterPro"/>
</dbReference>
<dbReference type="RefSeq" id="WP_182842359.1">
    <property type="nucleotide sequence ID" value="NZ_BAAALP010000096.1"/>
</dbReference>
<evidence type="ECO:0000313" key="6">
    <source>
        <dbReference type="Proteomes" id="UP000572680"/>
    </source>
</evidence>
<dbReference type="SMART" id="SM00701">
    <property type="entry name" value="PGRP"/>
    <property type="match status" value="1"/>
</dbReference>
<dbReference type="PANTHER" id="PTHR11022:SF41">
    <property type="entry name" value="PEPTIDOGLYCAN-RECOGNITION PROTEIN LC-RELATED"/>
    <property type="match status" value="1"/>
</dbReference>
<dbReference type="EMBL" id="JACJIA010000002">
    <property type="protein sequence ID" value="MBA8949855.1"/>
    <property type="molecule type" value="Genomic_DNA"/>
</dbReference>
<feature type="domain" description="Peptidoglycan recognition protein family" evidence="4">
    <location>
        <begin position="44"/>
        <end position="198"/>
    </location>
</feature>
<evidence type="ECO:0008006" key="7">
    <source>
        <dbReference type="Google" id="ProtNLM"/>
    </source>
</evidence>
<dbReference type="InterPro" id="IPR036505">
    <property type="entry name" value="Amidase/PGRP_sf"/>
</dbReference>
<evidence type="ECO:0000256" key="1">
    <source>
        <dbReference type="ARBA" id="ARBA00007553"/>
    </source>
</evidence>
<dbReference type="GO" id="GO:0009253">
    <property type="term" value="P:peptidoglycan catabolic process"/>
    <property type="evidence" value="ECO:0007669"/>
    <property type="project" value="InterPro"/>
</dbReference>
<organism evidence="5 6">
    <name type="scientific">Actinomadura namibiensis</name>
    <dbReference type="NCBI Taxonomy" id="182080"/>
    <lineage>
        <taxon>Bacteria</taxon>
        <taxon>Bacillati</taxon>
        <taxon>Actinomycetota</taxon>
        <taxon>Actinomycetes</taxon>
        <taxon>Streptosporangiales</taxon>
        <taxon>Thermomonosporaceae</taxon>
        <taxon>Actinomadura</taxon>
    </lineage>
</organism>
<comment type="similarity">
    <text evidence="1">Belongs to the N-acetylmuramoyl-L-alanine amidase 2 family.</text>
</comment>
<dbReference type="Gene3D" id="3.40.80.10">
    <property type="entry name" value="Peptidoglycan recognition protein-like"/>
    <property type="match status" value="1"/>
</dbReference>
<protein>
    <recommendedName>
        <fullName evidence="7">N-acetylmuramoyl-L-alanine amidase</fullName>
    </recommendedName>
</protein>
<evidence type="ECO:0000259" key="3">
    <source>
        <dbReference type="SMART" id="SM00644"/>
    </source>
</evidence>
<sequence length="258" mass="28080">MSDTPRLHRRGLLLGAAAVTGGSVLGTLPPTPRAARAATGGHTPRIHTRADWAARPPKAPATVLAKAPDHIVVHHTASENSTDYSLEHAFGLSRAIQNFHMDDNGWDDTGQQLTISRGGFLMEGRNRSLEAIAARQHVMGAQTLGHNDHTIGIENEGTYLTETPTKRLWLKLAVTCAWLCETYDLDPFEAIVGHRDYVATACPGDRLYEMLPALRVMVAGIMELTTSPGRELHTPRRGPFPVPRTRFDHGPAAAPGER</sequence>
<dbReference type="AlphaFoldDB" id="A0A7W3QJX9"/>
<dbReference type="PROSITE" id="PS51318">
    <property type="entry name" value="TAT"/>
    <property type="match status" value="1"/>
</dbReference>
<reference evidence="5 6" key="1">
    <citation type="submission" date="2020-08" db="EMBL/GenBank/DDBJ databases">
        <title>Genomic Encyclopedia of Type Strains, Phase IV (KMG-IV): sequencing the most valuable type-strain genomes for metagenomic binning, comparative biology and taxonomic classification.</title>
        <authorList>
            <person name="Goeker M."/>
        </authorList>
    </citation>
    <scope>NUCLEOTIDE SEQUENCE [LARGE SCALE GENOMIC DNA]</scope>
    <source>
        <strain evidence="5 6">DSM 44197</strain>
    </source>
</reference>
<feature type="compositionally biased region" description="Low complexity" evidence="2">
    <location>
        <begin position="25"/>
        <end position="43"/>
    </location>
</feature>
<dbReference type="SUPFAM" id="SSF55846">
    <property type="entry name" value="N-acetylmuramoyl-L-alanine amidase-like"/>
    <property type="match status" value="1"/>
</dbReference>
<dbReference type="InterPro" id="IPR015510">
    <property type="entry name" value="PGRP"/>
</dbReference>
<dbReference type="InterPro" id="IPR006619">
    <property type="entry name" value="PGRP_domain_met/bac"/>
</dbReference>
<evidence type="ECO:0000259" key="4">
    <source>
        <dbReference type="SMART" id="SM00701"/>
    </source>
</evidence>
<dbReference type="Pfam" id="PF01510">
    <property type="entry name" value="Amidase_2"/>
    <property type="match status" value="1"/>
</dbReference>
<gene>
    <name evidence="5" type="ORF">HNR61_001468</name>
</gene>